<accession>A0ABX0JRU4</accession>
<organism evidence="1 2">
    <name type="scientific">Acetobacter musti</name>
    <dbReference type="NCBI Taxonomy" id="864732"/>
    <lineage>
        <taxon>Bacteria</taxon>
        <taxon>Pseudomonadati</taxon>
        <taxon>Pseudomonadota</taxon>
        <taxon>Alphaproteobacteria</taxon>
        <taxon>Acetobacterales</taxon>
        <taxon>Acetobacteraceae</taxon>
        <taxon>Acetobacter</taxon>
    </lineage>
</organism>
<name>A0ABX0JRU4_9PROT</name>
<sequence length="151" mass="14372">MQESVSSLDLAVGTGARGRLQCAGVAGAGADCADGGAAGGVIAGAVEAGVAGAGAVTEAGPAGSGGMVGRDGAGAAAANTLCGRSLCTICCAGGADPAPSMAIPPRRTTAATAATMMTIRRITASILIEPGYILESRGLALTCVRSLYVTM</sequence>
<keyword evidence="2" id="KW-1185">Reference proteome</keyword>
<comment type="caution">
    <text evidence="1">The sequence shown here is derived from an EMBL/GenBank/DDBJ whole genome shotgun (WGS) entry which is preliminary data.</text>
</comment>
<evidence type="ECO:0000313" key="2">
    <source>
        <dbReference type="Proteomes" id="UP000635278"/>
    </source>
</evidence>
<protein>
    <submittedName>
        <fullName evidence="1">Uncharacterized protein</fullName>
    </submittedName>
</protein>
<dbReference type="Proteomes" id="UP000635278">
    <property type="component" value="Unassembled WGS sequence"/>
</dbReference>
<evidence type="ECO:0000313" key="1">
    <source>
        <dbReference type="EMBL" id="NHN84665.1"/>
    </source>
</evidence>
<dbReference type="RefSeq" id="WP_173583063.1">
    <property type="nucleotide sequence ID" value="NZ_WOTB01000009.1"/>
</dbReference>
<reference evidence="1 2" key="1">
    <citation type="journal article" date="2020" name="Int. J. Syst. Evol. Microbiol.">
        <title>Novel acetic acid bacteria from cider fermentations: Acetobacter conturbans sp. nov. and Acetobacter fallax sp. nov.</title>
        <authorList>
            <person name="Sombolestani A.S."/>
            <person name="Cleenwerck I."/>
            <person name="Cnockaert M."/>
            <person name="Borremans W."/>
            <person name="Wieme A.D."/>
            <person name="De Vuyst L."/>
            <person name="Vandamme P."/>
        </authorList>
    </citation>
    <scope>NUCLEOTIDE SEQUENCE [LARGE SCALE GENOMIC DNA]</scope>
    <source>
        <strain evidence="1 2">LMG 30640</strain>
    </source>
</reference>
<proteinExistence type="predicted"/>
<dbReference type="EMBL" id="WOTB01000009">
    <property type="protein sequence ID" value="NHN84665.1"/>
    <property type="molecule type" value="Genomic_DNA"/>
</dbReference>
<gene>
    <name evidence="1" type="ORF">GOB93_08410</name>
</gene>